<feature type="compositionally biased region" description="Polar residues" evidence="1">
    <location>
        <begin position="483"/>
        <end position="496"/>
    </location>
</feature>
<keyword evidence="2" id="KW-0472">Membrane</keyword>
<reference evidence="3" key="2">
    <citation type="journal article" date="2016" name="Mol. Ecol.">
        <title>Population genomics of the filarial nematode parasite Wuchereria bancrofti from mosquitoes.</title>
        <authorList>
            <person name="Small S.T."/>
            <person name="Reimer L.J."/>
            <person name="Tisch D.J."/>
            <person name="King C.L."/>
            <person name="Christensen B.M."/>
            <person name="Siba P.M."/>
            <person name="Kazura J.W."/>
            <person name="Serre D."/>
            <person name="Zimmerman P.A."/>
        </authorList>
    </citation>
    <scope>NUCLEOTIDE SEQUENCE</scope>
    <source>
        <strain evidence="3">pt0022</strain>
    </source>
</reference>
<accession>A0AAF5PJD6</accession>
<feature type="region of interest" description="Disordered" evidence="1">
    <location>
        <begin position="399"/>
        <end position="421"/>
    </location>
</feature>
<feature type="compositionally biased region" description="Basic and acidic residues" evidence="1">
    <location>
        <begin position="399"/>
        <end position="410"/>
    </location>
</feature>
<proteinExistence type="predicted"/>
<protein>
    <submittedName>
        <fullName evidence="4">Uncharacterized protein</fullName>
    </submittedName>
</protein>
<evidence type="ECO:0000313" key="4">
    <source>
        <dbReference type="WBParaSite" id="mrna-Wban_01540"/>
    </source>
</evidence>
<organism evidence="3 4">
    <name type="scientific">Wuchereria bancrofti</name>
    <dbReference type="NCBI Taxonomy" id="6293"/>
    <lineage>
        <taxon>Eukaryota</taxon>
        <taxon>Metazoa</taxon>
        <taxon>Ecdysozoa</taxon>
        <taxon>Nematoda</taxon>
        <taxon>Chromadorea</taxon>
        <taxon>Rhabditida</taxon>
        <taxon>Spirurina</taxon>
        <taxon>Spiruromorpha</taxon>
        <taxon>Filarioidea</taxon>
        <taxon>Onchocercidae</taxon>
        <taxon>Wuchereria</taxon>
    </lineage>
</organism>
<keyword evidence="2" id="KW-1133">Transmembrane helix</keyword>
<keyword evidence="2" id="KW-0812">Transmembrane</keyword>
<evidence type="ECO:0000313" key="3">
    <source>
        <dbReference type="Proteomes" id="UP000093561"/>
    </source>
</evidence>
<feature type="region of interest" description="Disordered" evidence="1">
    <location>
        <begin position="314"/>
        <end position="385"/>
    </location>
</feature>
<feature type="transmembrane region" description="Helical" evidence="2">
    <location>
        <begin position="12"/>
        <end position="30"/>
    </location>
</feature>
<dbReference type="WBParaSite" id="mrna-Wban_01540">
    <property type="protein sequence ID" value="mrna-Wban_01540"/>
    <property type="gene ID" value="Wban_01540"/>
</dbReference>
<reference evidence="4" key="3">
    <citation type="submission" date="2024-02" db="UniProtKB">
        <authorList>
            <consortium name="WormBaseParasite"/>
        </authorList>
    </citation>
    <scope>IDENTIFICATION</scope>
    <source>
        <strain evidence="4">pt0022</strain>
    </source>
</reference>
<feature type="transmembrane region" description="Helical" evidence="2">
    <location>
        <begin position="230"/>
        <end position="251"/>
    </location>
</feature>
<dbReference type="AlphaFoldDB" id="A0AAF5PJD6"/>
<name>A0AAF5PJD6_WUCBA</name>
<feature type="region of interest" description="Disordered" evidence="1">
    <location>
        <begin position="476"/>
        <end position="496"/>
    </location>
</feature>
<reference evidence="3" key="1">
    <citation type="submission" date="2015-03" db="EMBL/GenBank/DDBJ databases">
        <title>Wuchereria bancrofti Genome Sequencing Papua New Guinea Strain.</title>
        <authorList>
            <person name="Small S.T."/>
            <person name="Serre D."/>
            <person name="Zimmerman P.A."/>
        </authorList>
    </citation>
    <scope>NUCLEOTIDE SEQUENCE [LARGE SCALE GENOMIC DNA]</scope>
    <source>
        <strain evidence="3">pt0022</strain>
    </source>
</reference>
<evidence type="ECO:0000256" key="1">
    <source>
        <dbReference type="SAM" id="MobiDB-lite"/>
    </source>
</evidence>
<sequence length="561" mass="65042">MHGGRSNCSIFAMFINVIVFITLFVSNYSVRHAAVEKTKCNMQNFYNAFITADIQNIQQKDTKLGRIFTNTTKFPLELMLENYLQIPTNKRKSPANRRYQLLLQNCSHQMSIRVKYIIKLHADDCNLDPGNYNIYYKRRKRIYHSTVPYTRKSEFLFEINARKIHSIYLNNKICCFVNRLDRKLLAHEATYNVFHYRLRTRKKKTNFVCILQTKLPMPYSRLNVQFFNRALVIGVPILIILTSLFLIVVIYCCCQKNVLPLIFDGHREHAYNIGENVQIIIKNYGQGLLLTLRIKSTKSIFDLLKKKLQQEPKSEVIKKDGGDEDDETVDDRKRRKNSSKTFEDAKYSITRKKSGTRGVSDPRRKSKPVSVRTEKTQPSRYSELSTQTLRVEDEANVRSLNERSGTDMRECNSSTKYEARTRKSKLLQKRASTILLKQTDLDQAPARSRKIMLAKEHDALSIGANIMPTVRTVKSQQREAEDTNPSAPGSQYKSCNTSKGMRLEVGKSVASEKQKTSELFASINRYTIKIRFPKEIKIIKINSRIIDTSQKKIKRRKSNIS</sequence>
<dbReference type="Proteomes" id="UP000093561">
    <property type="component" value="Unassembled WGS sequence"/>
</dbReference>
<evidence type="ECO:0000256" key="2">
    <source>
        <dbReference type="SAM" id="Phobius"/>
    </source>
</evidence>